<dbReference type="InterPro" id="IPR029068">
    <property type="entry name" value="Glyas_Bleomycin-R_OHBP_Dase"/>
</dbReference>
<name>A0ABU8UH95_9ACTN</name>
<sequence length="311" mass="34282">MGIIVDSLRATLEVAIEAGGELVPTQSSPEFALLADPGGHPLLLWEKPRSTPIRDVLAARVDFVTGGIDHLAAFYHRVAGWETQVLPQDGSTVAVLTHHDRAVGILREGPEEQTLAHLISHPGEVVWPAHRAPGLEVDNLKIWPLLGRQWRIRDRGDNALVVAERAPAARPTIQLTPWARLPDPLATAFQDLDSALGFSDMAQRQLNELPRTPPLRTHADALLTVLNDVLIPAAEACRKANEDHRTLGPDREALAYMRQTVTNVLNPFALTVERLDDMDLSRVFRFACRLLARAQLLPENIDERLGGHVSV</sequence>
<protein>
    <submittedName>
        <fullName evidence="1">Uncharacterized protein</fullName>
    </submittedName>
</protein>
<keyword evidence="2" id="KW-1185">Reference proteome</keyword>
<dbReference type="EMBL" id="JBBKAK010000001">
    <property type="protein sequence ID" value="MEJ8667525.1"/>
    <property type="molecule type" value="Genomic_DNA"/>
</dbReference>
<organism evidence="1 2">
    <name type="scientific">Streptomyces machairae</name>
    <dbReference type="NCBI Taxonomy" id="3134109"/>
    <lineage>
        <taxon>Bacteria</taxon>
        <taxon>Bacillati</taxon>
        <taxon>Actinomycetota</taxon>
        <taxon>Actinomycetes</taxon>
        <taxon>Kitasatosporales</taxon>
        <taxon>Streptomycetaceae</taxon>
        <taxon>Streptomyces</taxon>
    </lineage>
</organism>
<evidence type="ECO:0000313" key="2">
    <source>
        <dbReference type="Proteomes" id="UP001376459"/>
    </source>
</evidence>
<proteinExistence type="predicted"/>
<comment type="caution">
    <text evidence="1">The sequence shown here is derived from an EMBL/GenBank/DDBJ whole genome shotgun (WGS) entry which is preliminary data.</text>
</comment>
<accession>A0ABU8UH95</accession>
<reference evidence="1 2" key="1">
    <citation type="submission" date="2024-03" db="EMBL/GenBank/DDBJ databases">
        <title>Novel Streptomyces species of biotechnological and ecological value are a feature of Machair soil.</title>
        <authorList>
            <person name="Prole J.R."/>
            <person name="Goodfellow M."/>
            <person name="Allenby N."/>
            <person name="Ward A.C."/>
        </authorList>
    </citation>
    <scope>NUCLEOTIDE SEQUENCE [LARGE SCALE GENOMIC DNA]</scope>
    <source>
        <strain evidence="1 2">MS1.AVA.1</strain>
    </source>
</reference>
<gene>
    <name evidence="1" type="ORF">WKI71_00105</name>
</gene>
<evidence type="ECO:0000313" key="1">
    <source>
        <dbReference type="EMBL" id="MEJ8667525.1"/>
    </source>
</evidence>
<dbReference type="Proteomes" id="UP001376459">
    <property type="component" value="Unassembled WGS sequence"/>
</dbReference>
<dbReference type="SUPFAM" id="SSF54593">
    <property type="entry name" value="Glyoxalase/Bleomycin resistance protein/Dihydroxybiphenyl dioxygenase"/>
    <property type="match status" value="1"/>
</dbReference>